<proteinExistence type="predicted"/>
<sequence length="105" mass="12028">MEDVRLGNPYLHDSHTVLEAETDPSIHHRESAGGKILEYNPITVFIAARRQTLWVRQIVRGYPLQDGNDTCIGGDLVLERSIAPEQHTPVWICNLTLKYQRNLKH</sequence>
<accession>A0A182LS04</accession>
<dbReference type="VEuPathDB" id="VectorBase:ACUA000509"/>
<name>A0A182LS04_9DIPT</name>
<reference evidence="2" key="1">
    <citation type="submission" date="2013-09" db="EMBL/GenBank/DDBJ databases">
        <title>The Genome Sequence of Anopheles culicifacies species A.</title>
        <authorList>
            <consortium name="The Broad Institute Genomics Platform"/>
            <person name="Neafsey D.E."/>
            <person name="Besansky N."/>
            <person name="Howell P."/>
            <person name="Walton C."/>
            <person name="Young S.K."/>
            <person name="Zeng Q."/>
            <person name="Gargeya S."/>
            <person name="Fitzgerald M."/>
            <person name="Haas B."/>
            <person name="Abouelleil A."/>
            <person name="Allen A.W."/>
            <person name="Alvarado L."/>
            <person name="Arachchi H.M."/>
            <person name="Berlin A.M."/>
            <person name="Chapman S.B."/>
            <person name="Gainer-Dewar J."/>
            <person name="Goldberg J."/>
            <person name="Griggs A."/>
            <person name="Gujja S."/>
            <person name="Hansen M."/>
            <person name="Howarth C."/>
            <person name="Imamovic A."/>
            <person name="Ireland A."/>
            <person name="Larimer J."/>
            <person name="McCowan C."/>
            <person name="Murphy C."/>
            <person name="Pearson M."/>
            <person name="Poon T.W."/>
            <person name="Priest M."/>
            <person name="Roberts A."/>
            <person name="Saif S."/>
            <person name="Shea T."/>
            <person name="Sisk P."/>
            <person name="Sykes S."/>
            <person name="Wortman J."/>
            <person name="Nusbaum C."/>
            <person name="Birren B."/>
        </authorList>
    </citation>
    <scope>NUCLEOTIDE SEQUENCE [LARGE SCALE GENOMIC DNA]</scope>
    <source>
        <strain evidence="2">A-37</strain>
    </source>
</reference>
<dbReference type="AlphaFoldDB" id="A0A182LS04"/>
<protein>
    <submittedName>
        <fullName evidence="1">Uncharacterized protein</fullName>
    </submittedName>
</protein>
<dbReference type="Proteomes" id="UP000075883">
    <property type="component" value="Unassembled WGS sequence"/>
</dbReference>
<evidence type="ECO:0000313" key="2">
    <source>
        <dbReference type="Proteomes" id="UP000075883"/>
    </source>
</evidence>
<organism evidence="1 2">
    <name type="scientific">Anopheles culicifacies</name>
    <dbReference type="NCBI Taxonomy" id="139723"/>
    <lineage>
        <taxon>Eukaryota</taxon>
        <taxon>Metazoa</taxon>
        <taxon>Ecdysozoa</taxon>
        <taxon>Arthropoda</taxon>
        <taxon>Hexapoda</taxon>
        <taxon>Insecta</taxon>
        <taxon>Pterygota</taxon>
        <taxon>Neoptera</taxon>
        <taxon>Endopterygota</taxon>
        <taxon>Diptera</taxon>
        <taxon>Nematocera</taxon>
        <taxon>Culicoidea</taxon>
        <taxon>Culicidae</taxon>
        <taxon>Anophelinae</taxon>
        <taxon>Anopheles</taxon>
        <taxon>culicifacies species complex</taxon>
    </lineage>
</organism>
<keyword evidence="2" id="KW-1185">Reference proteome</keyword>
<evidence type="ECO:0000313" key="1">
    <source>
        <dbReference type="EnsemblMetazoa" id="ACUA000509-PA"/>
    </source>
</evidence>
<dbReference type="EMBL" id="AXCM01004735">
    <property type="status" value="NOT_ANNOTATED_CDS"/>
    <property type="molecule type" value="Genomic_DNA"/>
</dbReference>
<dbReference type="EnsemblMetazoa" id="ACUA000509-RA">
    <property type="protein sequence ID" value="ACUA000509-PA"/>
    <property type="gene ID" value="ACUA000509"/>
</dbReference>
<reference evidence="1" key="2">
    <citation type="submission" date="2020-05" db="UniProtKB">
        <authorList>
            <consortium name="EnsemblMetazoa"/>
        </authorList>
    </citation>
    <scope>IDENTIFICATION</scope>
    <source>
        <strain evidence="1">A-37</strain>
    </source>
</reference>